<protein>
    <submittedName>
        <fullName evidence="1">Uncharacterized protein</fullName>
    </submittedName>
</protein>
<reference evidence="1" key="1">
    <citation type="journal article" date="2023" name="Microbiome">
        <title>Phages are unrecognized players in the ecology of the oral pathogen Porphyromonas gingivalis.</title>
        <authorList>
            <person name="Matrishin C.B."/>
            <person name="Haase E.M."/>
            <person name="Dewhirst F.E."/>
            <person name="Mark Welch J.L."/>
            <person name="Miranda-Sanchez F."/>
            <person name="Chen T."/>
            <person name="MacFarland D.C."/>
            <person name="Kauffman K.M."/>
        </authorList>
    </citation>
    <scope>NUCLEOTIDE SEQUENCE</scope>
</reference>
<name>A0AAT9J828_9VIRU</name>
<reference evidence="1" key="2">
    <citation type="submission" date="2024-05" db="EMBL/GenBank/DDBJ databases">
        <authorList>
            <person name="Matrishin C.B."/>
            <person name="Kauffman K.M."/>
        </authorList>
    </citation>
    <scope>NUCLEOTIDE SEQUENCE</scope>
</reference>
<organism evidence="1">
    <name type="scientific">Porphyromonas phage phage008a_KCOM2797</name>
    <dbReference type="NCBI Taxonomy" id="3154099"/>
    <lineage>
        <taxon>Viruses</taxon>
    </lineage>
</organism>
<sequence>MWMIATKRNGINALHRFTFCLHSNGVFEGV</sequence>
<accession>A0AAT9J828</accession>
<proteinExistence type="predicted"/>
<dbReference type="EMBL" id="BK068090">
    <property type="protein sequence ID" value="DBA54959.1"/>
    <property type="molecule type" value="Genomic_DNA"/>
</dbReference>
<evidence type="ECO:0000313" key="1">
    <source>
        <dbReference type="EMBL" id="DBA54959.1"/>
    </source>
</evidence>